<dbReference type="PANTHER" id="PTHR43094:SF1">
    <property type="entry name" value="AMINOTRANSFERASE CLASS-III"/>
    <property type="match status" value="1"/>
</dbReference>
<keyword evidence="2 3" id="KW-0663">Pyridoxal phosphate</keyword>
<dbReference type="Gene3D" id="3.40.640.10">
    <property type="entry name" value="Type I PLP-dependent aspartate aminotransferase-like (Major domain)"/>
    <property type="match status" value="1"/>
</dbReference>
<dbReference type="Gene3D" id="3.90.1150.10">
    <property type="entry name" value="Aspartate Aminotransferase, domain 1"/>
    <property type="match status" value="1"/>
</dbReference>
<accession>A0ABS2R3U4</accession>
<proteinExistence type="inferred from homology"/>
<dbReference type="RefSeq" id="WP_077113139.1">
    <property type="nucleotide sequence ID" value="NZ_JAFBFH010000006.1"/>
</dbReference>
<protein>
    <submittedName>
        <fullName evidence="4">Putrescine aminotransferase</fullName>
        <ecNumber evidence="4">2.6.1.-</ecNumber>
    </submittedName>
</protein>
<keyword evidence="4" id="KW-0808">Transferase</keyword>
<dbReference type="InterPro" id="IPR005814">
    <property type="entry name" value="Aminotrans_3"/>
</dbReference>
<reference evidence="4 5" key="1">
    <citation type="submission" date="2021-01" db="EMBL/GenBank/DDBJ databases">
        <title>Genomic Encyclopedia of Type Strains, Phase IV (KMG-IV): sequencing the most valuable type-strain genomes for metagenomic binning, comparative biology and taxonomic classification.</title>
        <authorList>
            <person name="Goeker M."/>
        </authorList>
    </citation>
    <scope>NUCLEOTIDE SEQUENCE [LARGE SCALE GENOMIC DNA]</scope>
    <source>
        <strain evidence="4 5">DSM 105453</strain>
    </source>
</reference>
<evidence type="ECO:0000256" key="3">
    <source>
        <dbReference type="RuleBase" id="RU003560"/>
    </source>
</evidence>
<dbReference type="EMBL" id="JAFBFH010000006">
    <property type="protein sequence ID" value="MBM7714312.1"/>
    <property type="molecule type" value="Genomic_DNA"/>
</dbReference>
<name>A0ABS2R3U4_9BACI</name>
<comment type="caution">
    <text evidence="4">The sequence shown here is derived from an EMBL/GenBank/DDBJ whole genome shotgun (WGS) entry which is preliminary data.</text>
</comment>
<comment type="similarity">
    <text evidence="1 3">Belongs to the class-III pyridoxal-phosphate-dependent aminotransferase family.</text>
</comment>
<dbReference type="InterPro" id="IPR015422">
    <property type="entry name" value="PyrdxlP-dep_Trfase_small"/>
</dbReference>
<dbReference type="EC" id="2.6.1.-" evidence="4"/>
<dbReference type="PROSITE" id="PS00600">
    <property type="entry name" value="AA_TRANSFER_CLASS_3"/>
    <property type="match status" value="1"/>
</dbReference>
<organism evidence="4 5">
    <name type="scientific">Siminovitchia thermophila</name>
    <dbReference type="NCBI Taxonomy" id="1245522"/>
    <lineage>
        <taxon>Bacteria</taxon>
        <taxon>Bacillati</taxon>
        <taxon>Bacillota</taxon>
        <taxon>Bacilli</taxon>
        <taxon>Bacillales</taxon>
        <taxon>Bacillaceae</taxon>
        <taxon>Siminovitchia</taxon>
    </lineage>
</organism>
<evidence type="ECO:0000313" key="5">
    <source>
        <dbReference type="Proteomes" id="UP000823485"/>
    </source>
</evidence>
<dbReference type="PANTHER" id="PTHR43094">
    <property type="entry name" value="AMINOTRANSFERASE"/>
    <property type="match status" value="1"/>
</dbReference>
<dbReference type="Proteomes" id="UP000823485">
    <property type="component" value="Unassembled WGS sequence"/>
</dbReference>
<gene>
    <name evidence="4" type="ORF">JOC94_001284</name>
</gene>
<dbReference type="InterPro" id="IPR015421">
    <property type="entry name" value="PyrdxlP-dep_Trfase_major"/>
</dbReference>
<dbReference type="InterPro" id="IPR015424">
    <property type="entry name" value="PyrdxlP-dep_Trfase"/>
</dbReference>
<sequence>MSNNEALRQELVELDKKYFIHPTSSLQDQQEKGPSIIFDKAEGVHVYDLNGKKYIEGMASLWNVNIGYGRKELAEVAKEQMEKCAYVSSFTGFSNEPAIRLAAKVAEMTPGDLNGVFFTSGGSESNDSAYKLVRHYWKVKGKPEKTKIIARRRAYHGVASGSTSATGIESFHEFTTSLAPGFVHIDPDDPEDFRRAIQEEGADTIAAFLTEPIQGAGGVNFPKEGYLQEIRKICDEHDILFIADEVINGFGRTGKMFACEHFGIVPDVLLLAKGISSGYIQLGAVVVREHIHQDLIKYSKGVLMHGFTYSGHPTACAVGLKNIEILESENMVENSRVMGELLGSKLKELQNETDIVGEVRYLGLIGAIEIVKNQETGERFEEKLSGKVVAEARERGLILRNVTYWEKDTIVYSPPLCMTEQDVNDFVSILKESILDIQKSL</sequence>
<dbReference type="SUPFAM" id="SSF53383">
    <property type="entry name" value="PLP-dependent transferases"/>
    <property type="match status" value="1"/>
</dbReference>
<dbReference type="GO" id="GO:0008483">
    <property type="term" value="F:transaminase activity"/>
    <property type="evidence" value="ECO:0007669"/>
    <property type="project" value="UniProtKB-KW"/>
</dbReference>
<evidence type="ECO:0000256" key="2">
    <source>
        <dbReference type="ARBA" id="ARBA00022898"/>
    </source>
</evidence>
<dbReference type="CDD" id="cd00610">
    <property type="entry name" value="OAT_like"/>
    <property type="match status" value="1"/>
</dbReference>
<dbReference type="Pfam" id="PF00202">
    <property type="entry name" value="Aminotran_3"/>
    <property type="match status" value="1"/>
</dbReference>
<dbReference type="PIRSF" id="PIRSF000521">
    <property type="entry name" value="Transaminase_4ab_Lys_Orn"/>
    <property type="match status" value="1"/>
</dbReference>
<dbReference type="InterPro" id="IPR049704">
    <property type="entry name" value="Aminotrans_3_PPA_site"/>
</dbReference>
<evidence type="ECO:0000313" key="4">
    <source>
        <dbReference type="EMBL" id="MBM7714312.1"/>
    </source>
</evidence>
<keyword evidence="5" id="KW-1185">Reference proteome</keyword>
<keyword evidence="4" id="KW-0032">Aminotransferase</keyword>
<evidence type="ECO:0000256" key="1">
    <source>
        <dbReference type="ARBA" id="ARBA00008954"/>
    </source>
</evidence>